<feature type="domain" description="Glycosyltransferase subfamily 4-like N-terminal" evidence="3">
    <location>
        <begin position="28"/>
        <end position="163"/>
    </location>
</feature>
<sequence length="371" mass="39971">VRVLQVIPGTEGRNEILESIVKSATGEVDLEFATLGDGDGEFAVFLREHGIPLHVLGSGLSLRLAVRLRAAARLSGADVVQAHGHVAGRLLALATVGWSGRPATAVARHHNLFHHIVRKRINVLVDRLIIRRVDLMVASSTSVGDTLISEGCAMERLAFATNGRDWDRQLDMDAVDAHRATRRAAHRLVAVGNLKLEKDYPTMLRAMARLVESGVDAELVIAGTGSPEACRDLDSLVAELGLDDRVKLADWVPDVLELMQSADALVHASLDEASPQAVYEAAGLQVPVVATWAGGIRDILGRHQELVVPGDDLELASQLADVLGDPDGSARRAERIAVDIRDRYSSARCGSSYLRTCRLAVAKRHGQRHAG</sequence>
<name>A0A381S574_9ZZZZ</name>
<dbReference type="Pfam" id="PF13579">
    <property type="entry name" value="Glyco_trans_4_4"/>
    <property type="match status" value="1"/>
</dbReference>
<gene>
    <name evidence="4" type="ORF">METZ01_LOCUS49157</name>
</gene>
<proteinExistence type="predicted"/>
<dbReference type="PANTHER" id="PTHR12526">
    <property type="entry name" value="GLYCOSYLTRANSFERASE"/>
    <property type="match status" value="1"/>
</dbReference>
<evidence type="ECO:0000313" key="4">
    <source>
        <dbReference type="EMBL" id="SUZ96303.1"/>
    </source>
</evidence>
<dbReference type="SUPFAM" id="SSF53756">
    <property type="entry name" value="UDP-Glycosyltransferase/glycogen phosphorylase"/>
    <property type="match status" value="1"/>
</dbReference>
<dbReference type="Pfam" id="PF13692">
    <property type="entry name" value="Glyco_trans_1_4"/>
    <property type="match status" value="1"/>
</dbReference>
<dbReference type="EMBL" id="UINC01002402">
    <property type="protein sequence ID" value="SUZ96303.1"/>
    <property type="molecule type" value="Genomic_DNA"/>
</dbReference>
<reference evidence="4" key="1">
    <citation type="submission" date="2018-05" db="EMBL/GenBank/DDBJ databases">
        <authorList>
            <person name="Lanie J.A."/>
            <person name="Ng W.-L."/>
            <person name="Kazmierczak K.M."/>
            <person name="Andrzejewski T.M."/>
            <person name="Davidsen T.M."/>
            <person name="Wayne K.J."/>
            <person name="Tettelin H."/>
            <person name="Glass J.I."/>
            <person name="Rusch D."/>
            <person name="Podicherti R."/>
            <person name="Tsui H.-C.T."/>
            <person name="Winkler M.E."/>
        </authorList>
    </citation>
    <scope>NUCLEOTIDE SEQUENCE</scope>
</reference>
<feature type="non-terminal residue" evidence="4">
    <location>
        <position position="1"/>
    </location>
</feature>
<dbReference type="GO" id="GO:0016757">
    <property type="term" value="F:glycosyltransferase activity"/>
    <property type="evidence" value="ECO:0007669"/>
    <property type="project" value="UniProtKB-KW"/>
</dbReference>
<dbReference type="PANTHER" id="PTHR12526:SF510">
    <property type="entry name" value="D-INOSITOL 3-PHOSPHATE GLYCOSYLTRANSFERASE"/>
    <property type="match status" value="1"/>
</dbReference>
<evidence type="ECO:0000256" key="1">
    <source>
        <dbReference type="ARBA" id="ARBA00022676"/>
    </source>
</evidence>
<evidence type="ECO:0000256" key="2">
    <source>
        <dbReference type="ARBA" id="ARBA00022679"/>
    </source>
</evidence>
<evidence type="ECO:0000259" key="3">
    <source>
        <dbReference type="Pfam" id="PF13579"/>
    </source>
</evidence>
<keyword evidence="2" id="KW-0808">Transferase</keyword>
<organism evidence="4">
    <name type="scientific">marine metagenome</name>
    <dbReference type="NCBI Taxonomy" id="408172"/>
    <lineage>
        <taxon>unclassified sequences</taxon>
        <taxon>metagenomes</taxon>
        <taxon>ecological metagenomes</taxon>
    </lineage>
</organism>
<dbReference type="InterPro" id="IPR028098">
    <property type="entry name" value="Glyco_trans_4-like_N"/>
</dbReference>
<accession>A0A381S574</accession>
<dbReference type="AlphaFoldDB" id="A0A381S574"/>
<protein>
    <recommendedName>
        <fullName evidence="3">Glycosyltransferase subfamily 4-like N-terminal domain-containing protein</fullName>
    </recommendedName>
</protein>
<dbReference type="Gene3D" id="3.40.50.2000">
    <property type="entry name" value="Glycogen Phosphorylase B"/>
    <property type="match status" value="2"/>
</dbReference>
<keyword evidence="1" id="KW-0328">Glycosyltransferase</keyword>